<protein>
    <submittedName>
        <fullName evidence="2">Uncharacterized protein</fullName>
    </submittedName>
</protein>
<comment type="caution">
    <text evidence="2">The sequence shown here is derived from an EMBL/GenBank/DDBJ whole genome shotgun (WGS) entry which is preliminary data.</text>
</comment>
<feature type="region of interest" description="Disordered" evidence="1">
    <location>
        <begin position="27"/>
        <end position="112"/>
    </location>
</feature>
<evidence type="ECO:0000313" key="3">
    <source>
        <dbReference type="Proteomes" id="UP001066276"/>
    </source>
</evidence>
<feature type="compositionally biased region" description="Basic and acidic residues" evidence="1">
    <location>
        <begin position="27"/>
        <end position="50"/>
    </location>
</feature>
<dbReference type="AlphaFoldDB" id="A0AAV7QYW8"/>
<keyword evidence="3" id="KW-1185">Reference proteome</keyword>
<reference evidence="2" key="1">
    <citation type="journal article" date="2022" name="bioRxiv">
        <title>Sequencing and chromosome-scale assembly of the giantPleurodeles waltlgenome.</title>
        <authorList>
            <person name="Brown T."/>
            <person name="Elewa A."/>
            <person name="Iarovenko S."/>
            <person name="Subramanian E."/>
            <person name="Araus A.J."/>
            <person name="Petzold A."/>
            <person name="Susuki M."/>
            <person name="Suzuki K.-i.T."/>
            <person name="Hayashi T."/>
            <person name="Toyoda A."/>
            <person name="Oliveira C."/>
            <person name="Osipova E."/>
            <person name="Leigh N.D."/>
            <person name="Simon A."/>
            <person name="Yun M.H."/>
        </authorList>
    </citation>
    <scope>NUCLEOTIDE SEQUENCE</scope>
    <source>
        <strain evidence="2">20211129_DDA</strain>
        <tissue evidence="2">Liver</tissue>
    </source>
</reference>
<name>A0AAV7QYW8_PLEWA</name>
<evidence type="ECO:0000256" key="1">
    <source>
        <dbReference type="SAM" id="MobiDB-lite"/>
    </source>
</evidence>
<sequence length="195" mass="22368">MSCSPGPRLPSSILYKKGKFNKDVCDRVRGSAPDLKYRGGTDRSAGEVERRKRPGDEEEDEFGESTTTEKEAGDKDEDEFGERTTSEEETGLGNRQHQRGHRLKKTERETNMKKPATFQEEHGPARALDGVEETSPHRSYLCAERFVEQCGIPAHPWRFKGLQPGYCRNDFLYHNRVIKSFRLVLHEIQDLGSRR</sequence>
<dbReference type="Proteomes" id="UP001066276">
    <property type="component" value="Chromosome 6"/>
</dbReference>
<dbReference type="EMBL" id="JANPWB010000010">
    <property type="protein sequence ID" value="KAJ1145694.1"/>
    <property type="molecule type" value="Genomic_DNA"/>
</dbReference>
<proteinExistence type="predicted"/>
<organism evidence="2 3">
    <name type="scientific">Pleurodeles waltl</name>
    <name type="common">Iberian ribbed newt</name>
    <dbReference type="NCBI Taxonomy" id="8319"/>
    <lineage>
        <taxon>Eukaryota</taxon>
        <taxon>Metazoa</taxon>
        <taxon>Chordata</taxon>
        <taxon>Craniata</taxon>
        <taxon>Vertebrata</taxon>
        <taxon>Euteleostomi</taxon>
        <taxon>Amphibia</taxon>
        <taxon>Batrachia</taxon>
        <taxon>Caudata</taxon>
        <taxon>Salamandroidea</taxon>
        <taxon>Salamandridae</taxon>
        <taxon>Pleurodelinae</taxon>
        <taxon>Pleurodeles</taxon>
    </lineage>
</organism>
<evidence type="ECO:0000313" key="2">
    <source>
        <dbReference type="EMBL" id="KAJ1145694.1"/>
    </source>
</evidence>
<feature type="compositionally biased region" description="Basic residues" evidence="1">
    <location>
        <begin position="96"/>
        <end position="105"/>
    </location>
</feature>
<accession>A0AAV7QYW8</accession>
<gene>
    <name evidence="2" type="ORF">NDU88_011979</name>
</gene>